<reference evidence="2 4" key="2">
    <citation type="journal article" date="2018" name="Nat. Biotechnol.">
        <title>A standardized bacterial taxonomy based on genome phylogeny substantially revises the tree of life.</title>
        <authorList>
            <person name="Parks D.H."/>
            <person name="Chuvochina M."/>
            <person name="Waite D.W."/>
            <person name="Rinke C."/>
            <person name="Skarshewski A."/>
            <person name="Chaumeil P.A."/>
            <person name="Hugenholtz P."/>
        </authorList>
    </citation>
    <scope>NUCLEOTIDE SEQUENCE [LARGE SCALE GENOMIC DNA]</scope>
    <source>
        <strain evidence="2">UBA10227</strain>
    </source>
</reference>
<dbReference type="EMBL" id="ANLA01000010">
    <property type="protein sequence ID" value="EMQ95115.1"/>
    <property type="molecule type" value="Genomic_DNA"/>
</dbReference>
<accession>M7MJQ0</accession>
<sequence>MDSFGKLDTIQGIRIWSNGQVVELYKKDENIYLGCIINFIAHYNFENEYVDYIHEENKLTSKQTKKLLNQINFEELRYLNASNNIEDNNLKIEGLYNYIIEFGYKNEIKRYSYWLSTNNEYEVHGVLKINNIHNFLIKTISKLKLIEKFNKFRNQLPKGIYVNGKMVFYKTF</sequence>
<dbReference type="Proteomes" id="UP000263268">
    <property type="component" value="Unassembled WGS sequence"/>
</dbReference>
<evidence type="ECO:0000313" key="3">
    <source>
        <dbReference type="Proteomes" id="UP000012024"/>
    </source>
</evidence>
<gene>
    <name evidence="1" type="ORF">D778_00112</name>
    <name evidence="2" type="ORF">DHV22_05805</name>
</gene>
<reference evidence="1 3" key="1">
    <citation type="submission" date="2012-12" db="EMBL/GenBank/DDBJ databases">
        <title>Genome assembly of Formosa sp. AK20.</title>
        <authorList>
            <person name="Kumar R."/>
            <person name="Khatri I."/>
            <person name="Vaidya B."/>
            <person name="Subramanian S."/>
            <person name="Pinnaka A."/>
        </authorList>
    </citation>
    <scope>NUCLEOTIDE SEQUENCE [LARGE SCALE GENOMIC DNA]</scope>
    <source>
        <strain evidence="1 3">AK20</strain>
    </source>
</reference>
<dbReference type="AlphaFoldDB" id="M7MJQ0"/>
<dbReference type="PATRIC" id="fig|1137281.3.peg.1546"/>
<evidence type="ECO:0000313" key="1">
    <source>
        <dbReference type="EMBL" id="EMQ95115.1"/>
    </source>
</evidence>
<dbReference type="GeneID" id="98641422"/>
<evidence type="ECO:0000313" key="4">
    <source>
        <dbReference type="Proteomes" id="UP000263268"/>
    </source>
</evidence>
<protein>
    <submittedName>
        <fullName evidence="1">Uncharacterized protein</fullName>
    </submittedName>
</protein>
<dbReference type="EMBL" id="DPRK01000098">
    <property type="protein sequence ID" value="HCY81144.1"/>
    <property type="molecule type" value="Genomic_DNA"/>
</dbReference>
<comment type="caution">
    <text evidence="1">The sequence shown here is derived from an EMBL/GenBank/DDBJ whole genome shotgun (WGS) entry which is preliminary data.</text>
</comment>
<organism evidence="1 3">
    <name type="scientific">Xanthomarina gelatinilytica</name>
    <dbReference type="NCBI Taxonomy" id="1137281"/>
    <lineage>
        <taxon>Bacteria</taxon>
        <taxon>Pseudomonadati</taxon>
        <taxon>Bacteroidota</taxon>
        <taxon>Flavobacteriia</taxon>
        <taxon>Flavobacteriales</taxon>
        <taxon>Flavobacteriaceae</taxon>
        <taxon>Xanthomarina</taxon>
    </lineage>
</organism>
<evidence type="ECO:0000313" key="2">
    <source>
        <dbReference type="EMBL" id="HCY81144.1"/>
    </source>
</evidence>
<dbReference type="OrthoDB" id="1421512at2"/>
<name>M7MJQ0_9FLAO</name>
<keyword evidence="3" id="KW-1185">Reference proteome</keyword>
<dbReference type="RefSeq" id="WP_007649342.1">
    <property type="nucleotide sequence ID" value="NZ_ANLA01000010.1"/>
</dbReference>
<proteinExistence type="predicted"/>
<dbReference type="Proteomes" id="UP000012024">
    <property type="component" value="Unassembled WGS sequence"/>
</dbReference>